<organism evidence="1 2">
    <name type="scientific">Datura stramonium</name>
    <name type="common">Jimsonweed</name>
    <name type="synonym">Common thornapple</name>
    <dbReference type="NCBI Taxonomy" id="4076"/>
    <lineage>
        <taxon>Eukaryota</taxon>
        <taxon>Viridiplantae</taxon>
        <taxon>Streptophyta</taxon>
        <taxon>Embryophyta</taxon>
        <taxon>Tracheophyta</taxon>
        <taxon>Spermatophyta</taxon>
        <taxon>Magnoliopsida</taxon>
        <taxon>eudicotyledons</taxon>
        <taxon>Gunneridae</taxon>
        <taxon>Pentapetalae</taxon>
        <taxon>asterids</taxon>
        <taxon>lamiids</taxon>
        <taxon>Solanales</taxon>
        <taxon>Solanaceae</taxon>
        <taxon>Solanoideae</taxon>
        <taxon>Datureae</taxon>
        <taxon>Datura</taxon>
    </lineage>
</organism>
<comment type="caution">
    <text evidence="1">The sequence shown here is derived from an EMBL/GenBank/DDBJ whole genome shotgun (WGS) entry which is preliminary data.</text>
</comment>
<evidence type="ECO:0000313" key="1">
    <source>
        <dbReference type="EMBL" id="MCE3216524.1"/>
    </source>
</evidence>
<keyword evidence="2" id="KW-1185">Reference proteome</keyword>
<evidence type="ECO:0000313" key="2">
    <source>
        <dbReference type="Proteomes" id="UP000823775"/>
    </source>
</evidence>
<gene>
    <name evidence="1" type="ORF">HAX54_006778</name>
</gene>
<protein>
    <submittedName>
        <fullName evidence="1">Uncharacterized protein</fullName>
    </submittedName>
</protein>
<proteinExistence type="predicted"/>
<dbReference type="EMBL" id="JACEIK010013470">
    <property type="protein sequence ID" value="MCE3216524.1"/>
    <property type="molecule type" value="Genomic_DNA"/>
</dbReference>
<sequence length="94" mass="10521">MSSFSLIAVTSSPQLLSSLKYGEARIFNSLKFYGITRKKDKEVETSSKGFKRPKKGVSPSSLVLMEPPTRKFGAKAVEEHGIEWFNSQKEAMYA</sequence>
<accession>A0ABS8WYE8</accession>
<name>A0ABS8WYE8_DATST</name>
<dbReference type="Proteomes" id="UP000823775">
    <property type="component" value="Unassembled WGS sequence"/>
</dbReference>
<reference evidence="1 2" key="1">
    <citation type="journal article" date="2021" name="BMC Genomics">
        <title>Datura genome reveals duplications of psychoactive alkaloid biosynthetic genes and high mutation rate following tissue culture.</title>
        <authorList>
            <person name="Rajewski A."/>
            <person name="Carter-House D."/>
            <person name="Stajich J."/>
            <person name="Litt A."/>
        </authorList>
    </citation>
    <scope>NUCLEOTIDE SEQUENCE [LARGE SCALE GENOMIC DNA]</scope>
    <source>
        <strain evidence="1">AR-01</strain>
    </source>
</reference>